<comment type="caution">
    <text evidence="1">The sequence shown here is derived from an EMBL/GenBank/DDBJ whole genome shotgun (WGS) entry which is preliminary data.</text>
</comment>
<evidence type="ECO:0000313" key="2">
    <source>
        <dbReference type="Proteomes" id="UP001162060"/>
    </source>
</evidence>
<reference evidence="1" key="1">
    <citation type="submission" date="2024-01" db="EMBL/GenBank/DDBJ databases">
        <authorList>
            <person name="Webb A."/>
        </authorList>
    </citation>
    <scope>NUCLEOTIDE SEQUENCE</scope>
    <source>
        <strain evidence="1">Pm1</strain>
    </source>
</reference>
<dbReference type="Proteomes" id="UP001162060">
    <property type="component" value="Unassembled WGS sequence"/>
</dbReference>
<organism evidence="1 2">
    <name type="scientific">Peronospora matthiolae</name>
    <dbReference type="NCBI Taxonomy" id="2874970"/>
    <lineage>
        <taxon>Eukaryota</taxon>
        <taxon>Sar</taxon>
        <taxon>Stramenopiles</taxon>
        <taxon>Oomycota</taxon>
        <taxon>Peronosporomycetes</taxon>
        <taxon>Peronosporales</taxon>
        <taxon>Peronosporaceae</taxon>
        <taxon>Peronospora</taxon>
    </lineage>
</organism>
<accession>A0AAV1U5Y9</accession>
<dbReference type="AlphaFoldDB" id="A0AAV1U5Y9"/>
<gene>
    <name evidence="1" type="ORF">PM001_LOCUS15241</name>
</gene>
<proteinExistence type="predicted"/>
<protein>
    <submittedName>
        <fullName evidence="1">Uncharacterized protein</fullName>
    </submittedName>
</protein>
<evidence type="ECO:0000313" key="1">
    <source>
        <dbReference type="EMBL" id="CAK7930091.1"/>
    </source>
</evidence>
<name>A0AAV1U5Y9_9STRA</name>
<dbReference type="EMBL" id="CAKLBY020000161">
    <property type="protein sequence ID" value="CAK7930091.1"/>
    <property type="molecule type" value="Genomic_DNA"/>
</dbReference>
<sequence>MRPGGPGASQPVKDAEGIRAERSFPRYESVLLRRLASGWGVRRSSLRGVFGTGFCPRAWRDLALVCGGACT</sequence>